<reference evidence="2" key="1">
    <citation type="submission" date="2017-08" db="EMBL/GenBank/DDBJ databases">
        <authorList>
            <person name="Polle J.E."/>
            <person name="Barry K."/>
            <person name="Cushman J."/>
            <person name="Schmutz J."/>
            <person name="Tran D."/>
            <person name="Hathwaick L.T."/>
            <person name="Yim W.C."/>
            <person name="Jenkins J."/>
            <person name="Mckie-Krisberg Z.M."/>
            <person name="Prochnik S."/>
            <person name="Lindquist E."/>
            <person name="Dockter R.B."/>
            <person name="Adam C."/>
            <person name="Molina H."/>
            <person name="Bunkerborg J."/>
            <person name="Jin E."/>
            <person name="Buchheim M."/>
            <person name="Magnuson J."/>
        </authorList>
    </citation>
    <scope>NUCLEOTIDE SEQUENCE</scope>
    <source>
        <strain evidence="2">CCAP 19/18</strain>
    </source>
</reference>
<evidence type="ECO:0000313" key="3">
    <source>
        <dbReference type="Proteomes" id="UP000815325"/>
    </source>
</evidence>
<feature type="compositionally biased region" description="Polar residues" evidence="1">
    <location>
        <begin position="52"/>
        <end position="67"/>
    </location>
</feature>
<proteinExistence type="predicted"/>
<evidence type="ECO:0000256" key="1">
    <source>
        <dbReference type="SAM" id="MobiDB-lite"/>
    </source>
</evidence>
<gene>
    <name evidence="2" type="ORF">DUNSADRAFT_6312</name>
</gene>
<protein>
    <submittedName>
        <fullName evidence="2">Uncharacterized protein</fullName>
    </submittedName>
</protein>
<comment type="caution">
    <text evidence="2">The sequence shown here is derived from an EMBL/GenBank/DDBJ whole genome shotgun (WGS) entry which is preliminary data.</text>
</comment>
<sequence length="133" mass="14418">MYLQGFKGTRGLMELVAAEVYRSPALMSVCDPAAAAAAAAAQQHQLQQGGASSISPDLNDPSSTHMVSHQMPGMHVAVPPPRSLADRQKLARQNQTLQEAYLEHNQTPEKFKYMTTSDDSENLSVRAVDHASQ</sequence>
<dbReference type="Proteomes" id="UP000815325">
    <property type="component" value="Unassembled WGS sequence"/>
</dbReference>
<dbReference type="EMBL" id="MU069672">
    <property type="protein sequence ID" value="KAF5836160.1"/>
    <property type="molecule type" value="Genomic_DNA"/>
</dbReference>
<accession>A0ABQ7GNG1</accession>
<feature type="region of interest" description="Disordered" evidence="1">
    <location>
        <begin position="44"/>
        <end position="81"/>
    </location>
</feature>
<organism evidence="2 3">
    <name type="scientific">Dunaliella salina</name>
    <name type="common">Green alga</name>
    <name type="synonym">Protococcus salinus</name>
    <dbReference type="NCBI Taxonomy" id="3046"/>
    <lineage>
        <taxon>Eukaryota</taxon>
        <taxon>Viridiplantae</taxon>
        <taxon>Chlorophyta</taxon>
        <taxon>core chlorophytes</taxon>
        <taxon>Chlorophyceae</taxon>
        <taxon>CS clade</taxon>
        <taxon>Chlamydomonadales</taxon>
        <taxon>Dunaliellaceae</taxon>
        <taxon>Dunaliella</taxon>
    </lineage>
</organism>
<name>A0ABQ7GNG1_DUNSA</name>
<keyword evidence="3" id="KW-1185">Reference proteome</keyword>
<evidence type="ECO:0000313" key="2">
    <source>
        <dbReference type="EMBL" id="KAF5836160.1"/>
    </source>
</evidence>